<sequence length="433" mass="48891">MPPKHAKAIWDPAQHPRGWAAEWFEAPDIPDDGSYQIGEEIRNLRKPGPKTIGVLSRTCNSKIVLYPDLRALYEYRGETDARSADQVGGFWANEFCTMHMMCGKERKAIGLRHAFVKLYLSSHSDRQFRIRSYKPVREFFGKEFAQNTDFGRLRARIEAKLQRCRSLQSGEPVFENVMVACDGPGRKEAVNAWHVSGAPVARTTKTKGELAEAGAKVKVAWPSEEAVREVGRQRAALALEYDPDTGRLYHQRGPKYTIGRNGAKGRMSQLDEWLLAVLTAAEGSMTLSEIVEVMLIDHPYLAPDHQVDMHMESLQFEDGAMRNDIETSTYGRCIAASASTVADPADALDFYERRDGGADAQRRRALIAIIDKELTAEQLKQLAPHSLPTRTLMNIALTLRCRRMQTTSRDEIEERLESELRKTELRESTKEGR</sequence>
<gene>
    <name evidence="2" type="ORF">D2E22_0187</name>
</gene>
<evidence type="ECO:0000313" key="2">
    <source>
        <dbReference type="EMBL" id="RSX49726.1"/>
    </source>
</evidence>
<feature type="region of interest" description="Disordered" evidence="1">
    <location>
        <begin position="408"/>
        <end position="433"/>
    </location>
</feature>
<reference evidence="2 3" key="1">
    <citation type="submission" date="2018-09" db="EMBL/GenBank/DDBJ databases">
        <title>Characterization of the phylogenetic diversity of five novel species belonging to the genus Bifidobacterium.</title>
        <authorList>
            <person name="Lugli G.A."/>
            <person name="Duranti S."/>
            <person name="Milani C."/>
        </authorList>
    </citation>
    <scope>NUCLEOTIDE SEQUENCE [LARGE SCALE GENOMIC DNA]</scope>
    <source>
        <strain evidence="2 3">2020B</strain>
    </source>
</reference>
<evidence type="ECO:0000313" key="3">
    <source>
        <dbReference type="Proteomes" id="UP000288052"/>
    </source>
</evidence>
<keyword evidence="3" id="KW-1185">Reference proteome</keyword>
<dbReference type="Proteomes" id="UP000288052">
    <property type="component" value="Unassembled WGS sequence"/>
</dbReference>
<accession>A0A430FA70</accession>
<protein>
    <submittedName>
        <fullName evidence="2">Uncharacterized protein</fullName>
    </submittedName>
</protein>
<organism evidence="2 3">
    <name type="scientific">Bifidobacterium castoris</name>
    <dbReference type="NCBI Taxonomy" id="2306972"/>
    <lineage>
        <taxon>Bacteria</taxon>
        <taxon>Bacillati</taxon>
        <taxon>Actinomycetota</taxon>
        <taxon>Actinomycetes</taxon>
        <taxon>Bifidobacteriales</taxon>
        <taxon>Bifidobacteriaceae</taxon>
        <taxon>Bifidobacterium</taxon>
    </lineage>
</organism>
<comment type="caution">
    <text evidence="2">The sequence shown here is derived from an EMBL/GenBank/DDBJ whole genome shotgun (WGS) entry which is preliminary data.</text>
</comment>
<dbReference type="AlphaFoldDB" id="A0A430FA70"/>
<name>A0A430FA70_9BIFI</name>
<proteinExistence type="predicted"/>
<evidence type="ECO:0000256" key="1">
    <source>
        <dbReference type="SAM" id="MobiDB-lite"/>
    </source>
</evidence>
<dbReference type="EMBL" id="QXGI01000001">
    <property type="protein sequence ID" value="RSX49726.1"/>
    <property type="molecule type" value="Genomic_DNA"/>
</dbReference>